<dbReference type="EMBL" id="JAIQCV010000001">
    <property type="protein sequence ID" value="KAH1130652.1"/>
    <property type="molecule type" value="Genomic_DNA"/>
</dbReference>
<dbReference type="PANTHER" id="PTHR46033">
    <property type="entry name" value="PROTEIN MAIN-LIKE 2"/>
    <property type="match status" value="1"/>
</dbReference>
<name>A0A9D4ALZ6_9ROSI</name>
<dbReference type="Pfam" id="PF10536">
    <property type="entry name" value="PMD"/>
    <property type="match status" value="1"/>
</dbReference>
<organism evidence="2 3">
    <name type="scientific">Gossypium stocksii</name>
    <dbReference type="NCBI Taxonomy" id="47602"/>
    <lineage>
        <taxon>Eukaryota</taxon>
        <taxon>Viridiplantae</taxon>
        <taxon>Streptophyta</taxon>
        <taxon>Embryophyta</taxon>
        <taxon>Tracheophyta</taxon>
        <taxon>Spermatophyta</taxon>
        <taxon>Magnoliopsida</taxon>
        <taxon>eudicotyledons</taxon>
        <taxon>Gunneridae</taxon>
        <taxon>Pentapetalae</taxon>
        <taxon>rosids</taxon>
        <taxon>malvids</taxon>
        <taxon>Malvales</taxon>
        <taxon>Malvaceae</taxon>
        <taxon>Malvoideae</taxon>
        <taxon>Gossypium</taxon>
    </lineage>
</organism>
<dbReference type="AlphaFoldDB" id="A0A9D4ALZ6"/>
<feature type="domain" description="Aminotransferase-like plant mobile" evidence="1">
    <location>
        <begin position="188"/>
        <end position="250"/>
    </location>
</feature>
<protein>
    <recommendedName>
        <fullName evidence="1">Aminotransferase-like plant mobile domain-containing protein</fullName>
    </recommendedName>
</protein>
<proteinExistence type="predicted"/>
<sequence length="303" mass="34547">MWRHIVRQDNICLISDRLNGPFVVMTTNLAEAINLVFRRTCHLPISAIFSVTFYRLATLMSMMGLRQVKQIEVKHVYVEGIRKAIKVNANRVRMMNAEPHSRDLETFRVQEHVGRRSDVEQLIDEVYTLQRTLHIWGNEFPIMSDVSNLKVSSLVFEMLSNHSLCRHPKGYFLDQKVLSYLDVAGFKVVVYIQITDLRADLISTLVERWRPKTYTFHIPCGEAIITLQNVTVQLRLSINGEAVTGLRKVTDPTGVLILRALSSDKAIHEDHGRLLPSTAVVGLIPDCIFGRCESLTVVLPTRK</sequence>
<gene>
    <name evidence="2" type="ORF">J1N35_002030</name>
</gene>
<dbReference type="GO" id="GO:0010073">
    <property type="term" value="P:meristem maintenance"/>
    <property type="evidence" value="ECO:0007669"/>
    <property type="project" value="InterPro"/>
</dbReference>
<dbReference type="Proteomes" id="UP000828251">
    <property type="component" value="Unassembled WGS sequence"/>
</dbReference>
<keyword evidence="3" id="KW-1185">Reference proteome</keyword>
<comment type="caution">
    <text evidence="2">The sequence shown here is derived from an EMBL/GenBank/DDBJ whole genome shotgun (WGS) entry which is preliminary data.</text>
</comment>
<dbReference type="OrthoDB" id="1937804at2759"/>
<dbReference type="InterPro" id="IPR044824">
    <property type="entry name" value="MAIN-like"/>
</dbReference>
<evidence type="ECO:0000313" key="3">
    <source>
        <dbReference type="Proteomes" id="UP000828251"/>
    </source>
</evidence>
<accession>A0A9D4ALZ6</accession>
<dbReference type="InterPro" id="IPR019557">
    <property type="entry name" value="AminoTfrase-like_pln_mobile"/>
</dbReference>
<dbReference type="PANTHER" id="PTHR46033:SF8">
    <property type="entry name" value="PROTEIN MAINTENANCE OF MERISTEMS-LIKE"/>
    <property type="match status" value="1"/>
</dbReference>
<reference evidence="2 3" key="1">
    <citation type="journal article" date="2021" name="Plant Biotechnol. J.">
        <title>Multi-omics assisted identification of the key and species-specific regulatory components of drought-tolerant mechanisms in Gossypium stocksii.</title>
        <authorList>
            <person name="Yu D."/>
            <person name="Ke L."/>
            <person name="Zhang D."/>
            <person name="Wu Y."/>
            <person name="Sun Y."/>
            <person name="Mei J."/>
            <person name="Sun J."/>
            <person name="Sun Y."/>
        </authorList>
    </citation>
    <scope>NUCLEOTIDE SEQUENCE [LARGE SCALE GENOMIC DNA]</scope>
    <source>
        <strain evidence="3">cv. E1</strain>
        <tissue evidence="2">Leaf</tissue>
    </source>
</reference>
<evidence type="ECO:0000259" key="1">
    <source>
        <dbReference type="Pfam" id="PF10536"/>
    </source>
</evidence>
<evidence type="ECO:0000313" key="2">
    <source>
        <dbReference type="EMBL" id="KAH1130652.1"/>
    </source>
</evidence>